<sequence>MDQLSQYTRDVARDESRRRSVGELQGDLLWRPNLPKTCTVADAHKACLELLERQLAVVLECAKEGSAGVKSLLYPIARRLDDQMVRFEIWSSDVDAKTGTLGEEPVTGAFSEEMNNLFGLVKDRLLKVLELAGIVSDDLSTVFAVLGSIDNTSDKSTASQRLQDSCDHVSLTISEIDPVLQNLGTLVRPVRAAQAAFRQEGSYWEHRQKILQVKNAGRSTGPSGLPSPSPSRASDESPSSAGYPDRNTRPDFFLEGSDKGKGPEVTTRSITIIQDSSSYQTLTGRATGKPRPAARSQQSRSPPEAGQLSLACPTDRLKARLDLLVETHFHDDDWMYTVDDRIQAILDEDSLKALFTCACTRCRLSRRLAIASSGSNREGLQLDGVPDALRLLSMCILAEKPFLISLLLSRDIDDEVFEDCKSETQLVDATGIALEDARTLLRLKGLFFGVSMMRYLRSPKKDDKPQDGERTWLLNEILELTRKLSSPNDASELDLQTMMISQLTFTTTKRMDTDRLNDFFPELWDDDVSIQSVGFLIMDMIWFLVGGSSMVIYMDALRSKPTSRPAGPFDWIKAISKEAFVKLEAEPELAQAFEVAYILIQPTGRFGLDGTPEENYAYADMHLRKLWPVSFLDDPFRVGGHRSNRSLDVWSVSTKASTEADANYVEMEGSVFKWLILRYRKEGEGEVDSGCRIRIYKSPNGQRLRFVVCDFGKDPNKHTSFQALTEGLCFVPLFSYDERPTEFSAKLQPKSGSTRDINIPYIFTFQTREDVQLLQECLTGRTIESHAILGSFSLVVKKHHGFGLGGIEIGFWDSKRQEIQATEFGTMQVWRVLDKEKLDSVHKLDQQQKRGVKEHPLRFEIAVTSDKMLLVIGVRSLLRVRDVDSMGLSITSRDDARASTLIGRVYQAQKLDDETIFPGIPVFQKPPFESPQDGEMILCSALRLGFSSKLARDNTRRFLVKNYNAKPF</sequence>
<gene>
    <name evidence="2" type="ORF">IFR04_014495</name>
</gene>
<proteinExistence type="predicted"/>
<comment type="caution">
    <text evidence="2">The sequence shown here is derived from an EMBL/GenBank/DDBJ whole genome shotgun (WGS) entry which is preliminary data.</text>
</comment>
<protein>
    <submittedName>
        <fullName evidence="2">Uncharacterized protein</fullName>
    </submittedName>
</protein>
<keyword evidence="3" id="KW-1185">Reference proteome</keyword>
<evidence type="ECO:0000313" key="3">
    <source>
        <dbReference type="Proteomes" id="UP000664132"/>
    </source>
</evidence>
<feature type="compositionally biased region" description="Polar residues" evidence="1">
    <location>
        <begin position="266"/>
        <end position="284"/>
    </location>
</feature>
<accession>A0A8H7W0B2</accession>
<evidence type="ECO:0000313" key="2">
    <source>
        <dbReference type="EMBL" id="KAG4412375.1"/>
    </source>
</evidence>
<organism evidence="2 3">
    <name type="scientific">Cadophora malorum</name>
    <dbReference type="NCBI Taxonomy" id="108018"/>
    <lineage>
        <taxon>Eukaryota</taxon>
        <taxon>Fungi</taxon>
        <taxon>Dikarya</taxon>
        <taxon>Ascomycota</taxon>
        <taxon>Pezizomycotina</taxon>
        <taxon>Leotiomycetes</taxon>
        <taxon>Helotiales</taxon>
        <taxon>Ploettnerulaceae</taxon>
        <taxon>Cadophora</taxon>
    </lineage>
</organism>
<dbReference type="EMBL" id="JAFJYH010000383">
    <property type="protein sequence ID" value="KAG4412375.1"/>
    <property type="molecule type" value="Genomic_DNA"/>
</dbReference>
<reference evidence="2" key="1">
    <citation type="submission" date="2021-02" db="EMBL/GenBank/DDBJ databases">
        <title>Genome sequence Cadophora malorum strain M34.</title>
        <authorList>
            <person name="Stefanovic E."/>
            <person name="Vu D."/>
            <person name="Scully C."/>
            <person name="Dijksterhuis J."/>
            <person name="Roader J."/>
            <person name="Houbraken J."/>
        </authorList>
    </citation>
    <scope>NUCLEOTIDE SEQUENCE</scope>
    <source>
        <strain evidence="2">M34</strain>
    </source>
</reference>
<dbReference type="OrthoDB" id="3482695at2759"/>
<feature type="region of interest" description="Disordered" evidence="1">
    <location>
        <begin position="215"/>
        <end position="309"/>
    </location>
</feature>
<dbReference type="AlphaFoldDB" id="A0A8H7W0B2"/>
<feature type="compositionally biased region" description="Low complexity" evidence="1">
    <location>
        <begin position="217"/>
        <end position="240"/>
    </location>
</feature>
<dbReference type="Proteomes" id="UP000664132">
    <property type="component" value="Unassembled WGS sequence"/>
</dbReference>
<name>A0A8H7W0B2_9HELO</name>
<evidence type="ECO:0000256" key="1">
    <source>
        <dbReference type="SAM" id="MobiDB-lite"/>
    </source>
</evidence>